<dbReference type="KEGG" id="dti:Desti_2842"/>
<protein>
    <recommendedName>
        <fullName evidence="4">Cytoplasmic protein</fullName>
    </recommendedName>
</protein>
<feature type="region of interest" description="Disordered" evidence="1">
    <location>
        <begin position="1"/>
        <end position="26"/>
    </location>
</feature>
<dbReference type="Proteomes" id="UP000006055">
    <property type="component" value="Chromosome"/>
</dbReference>
<dbReference type="HOGENOM" id="CLU_198080_0_0_7"/>
<dbReference type="EMBL" id="CP003360">
    <property type="protein sequence ID" value="AFM25512.1"/>
    <property type="molecule type" value="Genomic_DNA"/>
</dbReference>
<dbReference type="AlphaFoldDB" id="I4C7H1"/>
<reference evidence="3" key="1">
    <citation type="submission" date="2012-06" db="EMBL/GenBank/DDBJ databases">
        <title>Complete sequence of chromosome of Desulfomonile tiedjei DSM 6799.</title>
        <authorList>
            <person name="Lucas S."/>
            <person name="Copeland A."/>
            <person name="Lapidus A."/>
            <person name="Glavina del Rio T."/>
            <person name="Dalin E."/>
            <person name="Tice H."/>
            <person name="Bruce D."/>
            <person name="Goodwin L."/>
            <person name="Pitluck S."/>
            <person name="Peters L."/>
            <person name="Ovchinnikova G."/>
            <person name="Zeytun A."/>
            <person name="Lu M."/>
            <person name="Kyrpides N."/>
            <person name="Mavromatis K."/>
            <person name="Ivanova N."/>
            <person name="Brettin T."/>
            <person name="Detter J.C."/>
            <person name="Han C."/>
            <person name="Larimer F."/>
            <person name="Land M."/>
            <person name="Hauser L."/>
            <person name="Markowitz V."/>
            <person name="Cheng J.-F."/>
            <person name="Hugenholtz P."/>
            <person name="Woyke T."/>
            <person name="Wu D."/>
            <person name="Spring S."/>
            <person name="Schroeder M."/>
            <person name="Brambilla E."/>
            <person name="Klenk H.-P."/>
            <person name="Eisen J.A."/>
        </authorList>
    </citation>
    <scope>NUCLEOTIDE SEQUENCE [LARGE SCALE GENOMIC DNA]</scope>
    <source>
        <strain evidence="3">ATCC 49306 / DSM 6799 / DCB-1</strain>
    </source>
</reference>
<evidence type="ECO:0000313" key="2">
    <source>
        <dbReference type="EMBL" id="AFM25512.1"/>
    </source>
</evidence>
<keyword evidence="3" id="KW-1185">Reference proteome</keyword>
<gene>
    <name evidence="2" type="ordered locus">Desti_2842</name>
</gene>
<dbReference type="RefSeq" id="WP_014810650.1">
    <property type="nucleotide sequence ID" value="NC_018025.1"/>
</dbReference>
<dbReference type="eggNOG" id="ENOG5033NE0">
    <property type="taxonomic scope" value="Bacteria"/>
</dbReference>
<proteinExistence type="predicted"/>
<evidence type="ECO:0008006" key="4">
    <source>
        <dbReference type="Google" id="ProtNLM"/>
    </source>
</evidence>
<name>I4C7H1_DESTA</name>
<evidence type="ECO:0000313" key="3">
    <source>
        <dbReference type="Proteomes" id="UP000006055"/>
    </source>
</evidence>
<evidence type="ECO:0000256" key="1">
    <source>
        <dbReference type="SAM" id="MobiDB-lite"/>
    </source>
</evidence>
<accession>I4C7H1</accession>
<organism evidence="2 3">
    <name type="scientific">Desulfomonile tiedjei (strain ATCC 49306 / DSM 6799 / DCB-1)</name>
    <dbReference type="NCBI Taxonomy" id="706587"/>
    <lineage>
        <taxon>Bacteria</taxon>
        <taxon>Pseudomonadati</taxon>
        <taxon>Thermodesulfobacteriota</taxon>
        <taxon>Desulfomonilia</taxon>
        <taxon>Desulfomonilales</taxon>
        <taxon>Desulfomonilaceae</taxon>
        <taxon>Desulfomonile</taxon>
    </lineage>
</organism>
<sequence>MQKRGNRQFSVQQRRPGQKQKQKQQFSNFNATELYCPKCGRAMPVRERLLLVLPEGDKYEYLCAYCGTAVGDKIVKGESSPLILI</sequence>